<comment type="subcellular location">
    <subcellularLocation>
        <location evidence="1">Cell membrane</location>
        <topology evidence="1">Multi-pass membrane protein</topology>
    </subcellularLocation>
</comment>
<evidence type="ECO:0000256" key="5">
    <source>
        <dbReference type="ARBA" id="ARBA00023136"/>
    </source>
</evidence>
<sequence length="243" mass="26944">MIIRAYNPGTLSLFKLLIISGCILFIYLMGALLPSLFVKKIHPVEVMKEGEISLSKARIIPVKGMLGIEINAIFSRWLRNLLTIFAIGLPSGLLIVFITVSLRLNGVLFTTWLGQYVSMEVKAPHYFSVAMCFLISILTTSEVMWQNIKERNVEISLYKALGWKDRTIQKMVYMEGALLGVPGGILGIVFSIVILHSMYQTIAWDETWIFVLCLIVPVIAGVISAAIPAGKMVKINPSVGLRG</sequence>
<comment type="similarity">
    <text evidence="6">Belongs to the ABC-4 integral membrane protein family.</text>
</comment>
<evidence type="ECO:0000256" key="7">
    <source>
        <dbReference type="SAM" id="Phobius"/>
    </source>
</evidence>
<dbReference type="InterPro" id="IPR050250">
    <property type="entry name" value="Macrolide_Exporter_MacB"/>
</dbReference>
<feature type="transmembrane region" description="Helical" evidence="7">
    <location>
        <begin position="207"/>
        <end position="227"/>
    </location>
</feature>
<feature type="transmembrane region" description="Helical" evidence="7">
    <location>
        <begin position="81"/>
        <end position="104"/>
    </location>
</feature>
<keyword evidence="4 7" id="KW-1133">Transmembrane helix</keyword>
<dbReference type="OrthoDB" id="3268975at2"/>
<proteinExistence type="inferred from homology"/>
<dbReference type="InterPro" id="IPR003838">
    <property type="entry name" value="ABC3_permease_C"/>
</dbReference>
<evidence type="ECO:0000256" key="2">
    <source>
        <dbReference type="ARBA" id="ARBA00022475"/>
    </source>
</evidence>
<comment type="caution">
    <text evidence="9">The sequence shown here is derived from an EMBL/GenBank/DDBJ whole genome shotgun (WGS) entry which is preliminary data.</text>
</comment>
<dbReference type="Proteomes" id="UP000273811">
    <property type="component" value="Unassembled WGS sequence"/>
</dbReference>
<dbReference type="PANTHER" id="PTHR30572:SF4">
    <property type="entry name" value="ABC TRANSPORTER PERMEASE YTRF"/>
    <property type="match status" value="1"/>
</dbReference>
<reference evidence="9" key="1">
    <citation type="submission" date="2018-12" db="EMBL/GenBank/DDBJ databases">
        <authorList>
            <person name="Sun L."/>
            <person name="Chen Z."/>
        </authorList>
    </citation>
    <scope>NUCLEOTIDE SEQUENCE [LARGE SCALE GENOMIC DNA]</scope>
    <source>
        <strain evidence="9">DSM 16012</strain>
    </source>
</reference>
<evidence type="ECO:0000256" key="1">
    <source>
        <dbReference type="ARBA" id="ARBA00004651"/>
    </source>
</evidence>
<evidence type="ECO:0000259" key="8">
    <source>
        <dbReference type="Pfam" id="PF02687"/>
    </source>
</evidence>
<keyword evidence="10" id="KW-1185">Reference proteome</keyword>
<feature type="transmembrane region" description="Helical" evidence="7">
    <location>
        <begin position="172"/>
        <end position="195"/>
    </location>
</feature>
<dbReference type="AlphaFoldDB" id="A0A443ITU0"/>
<evidence type="ECO:0000313" key="9">
    <source>
        <dbReference type="EMBL" id="RWR11111.1"/>
    </source>
</evidence>
<keyword evidence="2" id="KW-1003">Cell membrane</keyword>
<evidence type="ECO:0000256" key="4">
    <source>
        <dbReference type="ARBA" id="ARBA00022989"/>
    </source>
</evidence>
<dbReference type="EMBL" id="QYTU02000017">
    <property type="protein sequence ID" value="RWR11111.1"/>
    <property type="molecule type" value="Genomic_DNA"/>
</dbReference>
<evidence type="ECO:0000256" key="6">
    <source>
        <dbReference type="ARBA" id="ARBA00038076"/>
    </source>
</evidence>
<feature type="transmembrane region" description="Helical" evidence="7">
    <location>
        <begin position="124"/>
        <end position="145"/>
    </location>
</feature>
<dbReference type="GO" id="GO:0022857">
    <property type="term" value="F:transmembrane transporter activity"/>
    <property type="evidence" value="ECO:0007669"/>
    <property type="project" value="TreeGrafter"/>
</dbReference>
<feature type="transmembrane region" description="Helical" evidence="7">
    <location>
        <begin position="16"/>
        <end position="38"/>
    </location>
</feature>
<feature type="domain" description="ABC3 transporter permease C-terminal" evidence="8">
    <location>
        <begin position="127"/>
        <end position="237"/>
    </location>
</feature>
<keyword evidence="5 7" id="KW-0472">Membrane</keyword>
<dbReference type="PANTHER" id="PTHR30572">
    <property type="entry name" value="MEMBRANE COMPONENT OF TRANSPORTER-RELATED"/>
    <property type="match status" value="1"/>
</dbReference>
<gene>
    <name evidence="9" type="ORF">D4N35_008950</name>
</gene>
<evidence type="ECO:0000313" key="10">
    <source>
        <dbReference type="Proteomes" id="UP000273811"/>
    </source>
</evidence>
<accession>A0A443ITU0</accession>
<organism evidence="9 10">
    <name type="scientific">Siminovitchia fortis</name>
    <dbReference type="NCBI Taxonomy" id="254758"/>
    <lineage>
        <taxon>Bacteria</taxon>
        <taxon>Bacillati</taxon>
        <taxon>Bacillota</taxon>
        <taxon>Bacilli</taxon>
        <taxon>Bacillales</taxon>
        <taxon>Bacillaceae</taxon>
        <taxon>Siminovitchia</taxon>
    </lineage>
</organism>
<name>A0A443ITU0_9BACI</name>
<dbReference type="GO" id="GO:0005886">
    <property type="term" value="C:plasma membrane"/>
    <property type="evidence" value="ECO:0007669"/>
    <property type="project" value="UniProtKB-SubCell"/>
</dbReference>
<dbReference type="Pfam" id="PF02687">
    <property type="entry name" value="FtsX"/>
    <property type="match status" value="1"/>
</dbReference>
<keyword evidence="3 7" id="KW-0812">Transmembrane</keyword>
<evidence type="ECO:0000256" key="3">
    <source>
        <dbReference type="ARBA" id="ARBA00022692"/>
    </source>
</evidence>
<protein>
    <submittedName>
        <fullName evidence="9">ABC transporter permease</fullName>
    </submittedName>
</protein>